<dbReference type="GO" id="GO:0061630">
    <property type="term" value="F:ubiquitin protein ligase activity"/>
    <property type="evidence" value="ECO:0007669"/>
    <property type="project" value="InterPro"/>
</dbReference>
<dbReference type="PANTHER" id="PTHR22938:SF15">
    <property type="entry name" value="OS01G0568000 PROTEIN"/>
    <property type="match status" value="1"/>
</dbReference>
<dbReference type="AlphaFoldDB" id="A0A8T0WB29"/>
<protein>
    <submittedName>
        <fullName evidence="2">Uncharacterized protein</fullName>
    </submittedName>
</protein>
<evidence type="ECO:0000313" key="3">
    <source>
        <dbReference type="Proteomes" id="UP000823388"/>
    </source>
</evidence>
<gene>
    <name evidence="2" type="ORF">PVAP13_2KG327400</name>
</gene>
<dbReference type="Proteomes" id="UP000823388">
    <property type="component" value="Chromosome 2K"/>
</dbReference>
<name>A0A8T0WB29_PANVG</name>
<feature type="transmembrane region" description="Helical" evidence="1">
    <location>
        <begin position="174"/>
        <end position="193"/>
    </location>
</feature>
<feature type="transmembrane region" description="Helical" evidence="1">
    <location>
        <begin position="146"/>
        <end position="167"/>
    </location>
</feature>
<keyword evidence="3" id="KW-1185">Reference proteome</keyword>
<comment type="caution">
    <text evidence="2">The sequence shown here is derived from an EMBL/GenBank/DDBJ whole genome shotgun (WGS) entry which is preliminary data.</text>
</comment>
<dbReference type="InterPro" id="IPR044288">
    <property type="entry name" value="ZNF598/HEL2"/>
</dbReference>
<keyword evidence="1" id="KW-1133">Transmembrane helix</keyword>
<keyword evidence="1" id="KW-0472">Membrane</keyword>
<dbReference type="GO" id="GO:0043022">
    <property type="term" value="F:ribosome binding"/>
    <property type="evidence" value="ECO:0007669"/>
    <property type="project" value="TreeGrafter"/>
</dbReference>
<sequence length="209" mass="23115">RRPPLCIRCFGNDRRCCICRAPCPTVFVTRASRAGHRAFLWPPPPAFGGEGRGLKFYWYHRGMASYFDDLLQYLEMSKVCAAKPPSSADVLGERASSVSVDVGASSLSQPAAGSANVMNLQRPVAPPQAAAADDDDPYECSCVATFMLYFAIILALFTMFALLFVAAEHRYQRVLVVLAFVVLSSAFTVWIVYTWRKVNSRPPNGGRHR</sequence>
<proteinExistence type="predicted"/>
<dbReference type="PANTHER" id="PTHR22938">
    <property type="entry name" value="ZINC FINGER PROTEIN 598"/>
    <property type="match status" value="1"/>
</dbReference>
<keyword evidence="1" id="KW-0812">Transmembrane</keyword>
<accession>A0A8T0WB29</accession>
<evidence type="ECO:0000313" key="2">
    <source>
        <dbReference type="EMBL" id="KAG2643056.1"/>
    </source>
</evidence>
<reference evidence="2" key="1">
    <citation type="submission" date="2020-05" db="EMBL/GenBank/DDBJ databases">
        <title>WGS assembly of Panicum virgatum.</title>
        <authorList>
            <person name="Lovell J.T."/>
            <person name="Jenkins J."/>
            <person name="Shu S."/>
            <person name="Juenger T.E."/>
            <person name="Schmutz J."/>
        </authorList>
    </citation>
    <scope>NUCLEOTIDE SEQUENCE</scope>
    <source>
        <strain evidence="2">AP13</strain>
    </source>
</reference>
<dbReference type="GO" id="GO:0016567">
    <property type="term" value="P:protein ubiquitination"/>
    <property type="evidence" value="ECO:0007669"/>
    <property type="project" value="TreeGrafter"/>
</dbReference>
<evidence type="ECO:0000256" key="1">
    <source>
        <dbReference type="SAM" id="Phobius"/>
    </source>
</evidence>
<organism evidence="2 3">
    <name type="scientific">Panicum virgatum</name>
    <name type="common">Blackwell switchgrass</name>
    <dbReference type="NCBI Taxonomy" id="38727"/>
    <lineage>
        <taxon>Eukaryota</taxon>
        <taxon>Viridiplantae</taxon>
        <taxon>Streptophyta</taxon>
        <taxon>Embryophyta</taxon>
        <taxon>Tracheophyta</taxon>
        <taxon>Spermatophyta</taxon>
        <taxon>Magnoliopsida</taxon>
        <taxon>Liliopsida</taxon>
        <taxon>Poales</taxon>
        <taxon>Poaceae</taxon>
        <taxon>PACMAD clade</taxon>
        <taxon>Panicoideae</taxon>
        <taxon>Panicodae</taxon>
        <taxon>Paniceae</taxon>
        <taxon>Panicinae</taxon>
        <taxon>Panicum</taxon>
        <taxon>Panicum sect. Hiantes</taxon>
    </lineage>
</organism>
<dbReference type="GO" id="GO:0072344">
    <property type="term" value="P:rescue of stalled ribosome"/>
    <property type="evidence" value="ECO:0007669"/>
    <property type="project" value="InterPro"/>
</dbReference>
<feature type="non-terminal residue" evidence="2">
    <location>
        <position position="1"/>
    </location>
</feature>
<dbReference type="EMBL" id="CM029039">
    <property type="protein sequence ID" value="KAG2643056.1"/>
    <property type="molecule type" value="Genomic_DNA"/>
</dbReference>